<keyword evidence="2" id="KW-1185">Reference proteome</keyword>
<sequence>MIASYPARQDKSNQRLCYPTTKQQLVQYSAQAPDKLPDNLLPEEAPFLSRGDVETAGSARQQSSNVHGVFNLDLLSPYTSDSKSLKNLDTDSLIILNMYEWEVEDIMDYPMVKTPISTW</sequence>
<evidence type="ECO:0000313" key="1">
    <source>
        <dbReference type="EMBL" id="KAJ9065698.1"/>
    </source>
</evidence>
<proteinExistence type="predicted"/>
<protein>
    <submittedName>
        <fullName evidence="1">Uncharacterized protein</fullName>
    </submittedName>
</protein>
<comment type="caution">
    <text evidence="1">The sequence shown here is derived from an EMBL/GenBank/DDBJ whole genome shotgun (WGS) entry which is preliminary data.</text>
</comment>
<accession>A0ACC2STW0</accession>
<dbReference type="Proteomes" id="UP001165960">
    <property type="component" value="Unassembled WGS sequence"/>
</dbReference>
<name>A0ACC2STW0_9FUNG</name>
<evidence type="ECO:0000313" key="2">
    <source>
        <dbReference type="Proteomes" id="UP001165960"/>
    </source>
</evidence>
<organism evidence="1 2">
    <name type="scientific">Entomophthora muscae</name>
    <dbReference type="NCBI Taxonomy" id="34485"/>
    <lineage>
        <taxon>Eukaryota</taxon>
        <taxon>Fungi</taxon>
        <taxon>Fungi incertae sedis</taxon>
        <taxon>Zoopagomycota</taxon>
        <taxon>Entomophthoromycotina</taxon>
        <taxon>Entomophthoromycetes</taxon>
        <taxon>Entomophthorales</taxon>
        <taxon>Entomophthoraceae</taxon>
        <taxon>Entomophthora</taxon>
    </lineage>
</organism>
<reference evidence="1" key="1">
    <citation type="submission" date="2022-04" db="EMBL/GenBank/DDBJ databases">
        <title>Genome of the entomopathogenic fungus Entomophthora muscae.</title>
        <authorList>
            <person name="Elya C."/>
            <person name="Lovett B.R."/>
            <person name="Lee E."/>
            <person name="Macias A.M."/>
            <person name="Hajek A.E."/>
            <person name="De Bivort B.L."/>
            <person name="Kasson M.T."/>
            <person name="De Fine Licht H.H."/>
            <person name="Stajich J.E."/>
        </authorList>
    </citation>
    <scope>NUCLEOTIDE SEQUENCE</scope>
    <source>
        <strain evidence="1">Berkeley</strain>
    </source>
</reference>
<gene>
    <name evidence="1" type="ORF">DSO57_1016929</name>
</gene>
<dbReference type="EMBL" id="QTSX02004330">
    <property type="protein sequence ID" value="KAJ9065698.1"/>
    <property type="molecule type" value="Genomic_DNA"/>
</dbReference>